<gene>
    <name evidence="2" type="primary">SPATA8</name>
    <name evidence="2" type="ORF">hCG_1774307</name>
</gene>
<evidence type="ECO:0000313" key="1">
    <source>
        <dbReference type="EMBL" id="AEE61189.1"/>
    </source>
</evidence>
<name>A0A140VK52_HUMAN</name>
<evidence type="ECO:0000313" key="2">
    <source>
        <dbReference type="EMBL" id="EAX02205.1"/>
    </source>
</evidence>
<dbReference type="BioGRID-ORCS" id="145946">
    <property type="hits" value="10 hits in 1136 CRISPR screens"/>
</dbReference>
<dbReference type="AlphaFoldDB" id="A0A140VK52"/>
<proteinExistence type="evidence at transcript level"/>
<sequence>MAPAGMSGAQDNSCLYQEIAPSFQRLPCPRTSSRHFSEAMTCPCGWRPFKGGPGGLKGPVWPAKEENSCSHGRIQRVQRRRVPSASPLIQKINRRSVLFHPYCWS</sequence>
<reference evidence="2" key="2">
    <citation type="submission" date="2005-07" db="EMBL/GenBank/DDBJ databases">
        <authorList>
            <person name="Mural R.J."/>
            <person name="Istrail S."/>
            <person name="Sutton G."/>
            <person name="Florea L."/>
            <person name="Halpern A.L."/>
            <person name="Mobarry C.M."/>
            <person name="Lippert R."/>
            <person name="Walenz B."/>
            <person name="Shatkay H."/>
            <person name="Dew I."/>
            <person name="Miller J.R."/>
            <person name="Flanigan M.J."/>
            <person name="Edwards N.J."/>
            <person name="Bolanos R."/>
            <person name="Fasulo D."/>
            <person name="Halldorsson B.V."/>
            <person name="Hannenhalli S."/>
            <person name="Turner R."/>
            <person name="Yooseph S."/>
            <person name="Lu F."/>
            <person name="Nusskern D.R."/>
            <person name="Shue B.C."/>
            <person name="Zheng X.H."/>
            <person name="Zhong F."/>
            <person name="Delcher A.L."/>
            <person name="Huson D.H."/>
            <person name="Kravitz S.A."/>
            <person name="Mouchard L."/>
            <person name="Reinert K."/>
            <person name="Remington K.A."/>
            <person name="Clark A.G."/>
            <person name="Waterman M.S."/>
            <person name="Eichler E.E."/>
            <person name="Adams M.D."/>
            <person name="Hunkapiller M.W."/>
            <person name="Myers E.W."/>
            <person name="Venter J.C."/>
        </authorList>
    </citation>
    <scope>NUCLEOTIDE SEQUENCE</scope>
</reference>
<organism evidence="1">
    <name type="scientific">Homo sapiens</name>
    <name type="common">Human</name>
    <dbReference type="NCBI Taxonomy" id="9606"/>
    <lineage>
        <taxon>Eukaryota</taxon>
        <taxon>Metazoa</taxon>
        <taxon>Chordata</taxon>
        <taxon>Craniata</taxon>
        <taxon>Vertebrata</taxon>
        <taxon>Euteleostomi</taxon>
        <taxon>Mammalia</taxon>
        <taxon>Eutheria</taxon>
        <taxon>Euarchontoglires</taxon>
        <taxon>Primates</taxon>
        <taxon>Haplorrhini</taxon>
        <taxon>Catarrhini</taxon>
        <taxon>Hominidae</taxon>
        <taxon>Homo</taxon>
    </lineage>
</organism>
<dbReference type="EMBL" id="CH471101">
    <property type="protein sequence ID" value="EAX02205.1"/>
    <property type="molecule type" value="Genomic_DNA"/>
</dbReference>
<reference evidence="1" key="3">
    <citation type="submission" date="2010-03" db="EMBL/GenBank/DDBJ databases">
        <title>Human testis protein.</title>
        <authorList>
            <person name="Li J.Y."/>
        </authorList>
    </citation>
    <scope>NUCLEOTIDE SEQUENCE</scope>
</reference>
<protein>
    <submittedName>
        <fullName evidence="2">Spermatogenesis associated 8, isoform CRA_b</fullName>
    </submittedName>
    <submittedName>
        <fullName evidence="1">Testicular secretory protein Li 52</fullName>
    </submittedName>
</protein>
<dbReference type="ChiTaRS" id="SPATA8">
    <property type="organism name" value="human"/>
</dbReference>
<accession>A0A140VK52</accession>
<reference evidence="2" key="1">
    <citation type="journal article" date="2001" name="Science">
        <title>The sequence of the human genome.</title>
        <authorList>
            <person name="Venter J.C."/>
            <person name="Adams M.D."/>
            <person name="Myers E.W."/>
            <person name="Li P.W."/>
            <person name="Mural R.J."/>
            <person name="Sutton G.G."/>
            <person name="Smith H.O."/>
            <person name="Yandell M."/>
            <person name="Evans C.A."/>
            <person name="Holt R.A."/>
            <person name="Gocayne J.D."/>
            <person name="Amanatides P."/>
            <person name="Ballew R.M."/>
            <person name="Huson D.H."/>
            <person name="Wortman J.R."/>
            <person name="Zhang Q."/>
            <person name="Kodira C.D."/>
            <person name="Zheng X.H."/>
            <person name="Chen L."/>
            <person name="Skupski M."/>
            <person name="Subramanian G."/>
            <person name="Thomas P.D."/>
            <person name="Zhang J."/>
            <person name="Gabor Miklos G.L."/>
            <person name="Nelson C."/>
            <person name="Broder S."/>
            <person name="Clark A.G."/>
            <person name="Nadeau J."/>
            <person name="McKusick V.A."/>
            <person name="Zinder N."/>
            <person name="Levine A.J."/>
            <person name="Roberts R.J."/>
            <person name="Simon M."/>
            <person name="Slayman C."/>
            <person name="Hunkapiller M."/>
            <person name="Bolanos R."/>
            <person name="Delcher A."/>
            <person name="Dew I."/>
            <person name="Fasulo D."/>
            <person name="Flanigan M."/>
            <person name="Florea L."/>
            <person name="Halpern A."/>
            <person name="Hannenhalli S."/>
            <person name="Kravitz S."/>
            <person name="Levy S."/>
            <person name="Mobarry C."/>
            <person name="Reinert K."/>
            <person name="Remington K."/>
            <person name="Abu-Threideh J."/>
            <person name="Beasley E."/>
            <person name="Biddick K."/>
            <person name="Bonazzi V."/>
            <person name="Brandon R."/>
            <person name="Cargill M."/>
            <person name="Chandramouliswaran I."/>
            <person name="Charlab R."/>
            <person name="Chaturvedi K."/>
            <person name="Deng Z."/>
            <person name="Di Francesco V."/>
            <person name="Dunn P."/>
            <person name="Eilbeck K."/>
            <person name="Evangelista C."/>
            <person name="Gabrielian A.E."/>
            <person name="Gan W."/>
            <person name="Ge W."/>
            <person name="Gong F."/>
            <person name="Gu Z."/>
            <person name="Guan P."/>
            <person name="Heiman T.J."/>
            <person name="Higgins M.E."/>
            <person name="Ji R.R."/>
            <person name="Ke Z."/>
            <person name="Ketchum K.A."/>
            <person name="Lai Z."/>
            <person name="Lei Y."/>
            <person name="Li Z."/>
            <person name="Li J."/>
            <person name="Liang Y."/>
            <person name="Lin X."/>
            <person name="Lu F."/>
            <person name="Merkulov G.V."/>
            <person name="Milshina N."/>
            <person name="Moore H.M."/>
            <person name="Naik A.K."/>
            <person name="Narayan V.A."/>
            <person name="Neelam B."/>
            <person name="Nusskern D."/>
            <person name="Rusch D.B."/>
            <person name="Salzberg S."/>
            <person name="Shao W."/>
            <person name="Shue B."/>
            <person name="Sun J."/>
            <person name="Wang Z."/>
            <person name="Wang A."/>
            <person name="Wang X."/>
            <person name="Wang J."/>
            <person name="Wei M."/>
            <person name="Wides R."/>
            <person name="Xiao C."/>
            <person name="Yan C."/>
            <person name="Yao A."/>
            <person name="Ye J."/>
            <person name="Zhan M."/>
            <person name="Zhang W."/>
            <person name="Zhang H."/>
            <person name="Zhao Q."/>
            <person name="Zheng L."/>
            <person name="Zhong F."/>
            <person name="Zhong W."/>
            <person name="Zhu S."/>
            <person name="Zhao S."/>
            <person name="Gilbert D."/>
            <person name="Baumhueter S."/>
            <person name="Spier G."/>
            <person name="Carter C."/>
            <person name="Cravchik A."/>
            <person name="Woodage T."/>
            <person name="Ali F."/>
            <person name="An H."/>
            <person name="Awe A."/>
            <person name="Baldwin D."/>
            <person name="Baden H."/>
            <person name="Barnstead M."/>
            <person name="Barrow I."/>
            <person name="Beeson K."/>
            <person name="Busam D."/>
            <person name="Carver A."/>
            <person name="Center A."/>
            <person name="Cheng M.L."/>
            <person name="Curry L."/>
            <person name="Danaher S."/>
            <person name="Davenport L."/>
            <person name="Desilets R."/>
            <person name="Dietz S."/>
            <person name="Dodson K."/>
            <person name="Doup L."/>
            <person name="Ferriera S."/>
            <person name="Garg N."/>
            <person name="Gluecksmann A."/>
            <person name="Hart B."/>
            <person name="Haynes J."/>
            <person name="Haynes C."/>
            <person name="Heiner C."/>
            <person name="Hladun S."/>
            <person name="Hostin D."/>
            <person name="Houck J."/>
            <person name="Howland T."/>
            <person name="Ibegwam C."/>
            <person name="Johnson J."/>
            <person name="Kalush F."/>
            <person name="Kline L."/>
            <person name="Koduru S."/>
            <person name="Love A."/>
            <person name="Mann F."/>
            <person name="May D."/>
            <person name="McCawley S."/>
            <person name="McIntosh T."/>
            <person name="McMullen I."/>
            <person name="Moy M."/>
            <person name="Moy L."/>
            <person name="Murphy B."/>
            <person name="Nelson K."/>
            <person name="Pfannkoch C."/>
            <person name="Pratts E."/>
            <person name="Puri V."/>
            <person name="Qureshi H."/>
            <person name="Reardon M."/>
            <person name="Rodriguez R."/>
            <person name="Rogers Y.H."/>
            <person name="Romblad D."/>
            <person name="Ruhfel B."/>
            <person name="Scott R."/>
            <person name="Sitter C."/>
            <person name="Smallwood M."/>
            <person name="Stewart E."/>
            <person name="Strong R."/>
            <person name="Suh E."/>
            <person name="Thomas R."/>
            <person name="Tint N.N."/>
            <person name="Tse S."/>
            <person name="Vech C."/>
            <person name="Wang G."/>
            <person name="Wetter J."/>
            <person name="Williams S."/>
            <person name="Williams M."/>
            <person name="Windsor S."/>
            <person name="Winn-Deen E."/>
            <person name="Wolfe K."/>
            <person name="Zaveri J."/>
            <person name="Zaveri K."/>
            <person name="Abril J.F."/>
            <person name="Guigo R."/>
            <person name="Campbell M.J."/>
            <person name="Sjolander K.V."/>
            <person name="Karlak B."/>
            <person name="Kejariwal A."/>
            <person name="Mi H."/>
            <person name="Lazareva B."/>
            <person name="Hatton T."/>
            <person name="Narechania A."/>
            <person name="Diemer K."/>
            <person name="Muruganujan A."/>
            <person name="Guo N."/>
            <person name="Sato S."/>
            <person name="Bafna V."/>
            <person name="Istrail S."/>
            <person name="Lippert R."/>
            <person name="Schwartz R."/>
            <person name="Walenz B."/>
            <person name="Yooseph S."/>
            <person name="Allen D."/>
            <person name="Basu A."/>
            <person name="Baxendale J."/>
            <person name="Blick L."/>
            <person name="Caminha M."/>
            <person name="Carnes-Stine J."/>
            <person name="Caulk P."/>
            <person name="Chiang Y.H."/>
            <person name="Coyne M."/>
            <person name="Dahlke C."/>
            <person name="Mays A."/>
            <person name="Dombroski M."/>
            <person name="Donnelly M."/>
            <person name="Ely D."/>
            <person name="Esparham S."/>
            <person name="Fosler C."/>
            <person name="Gire H."/>
            <person name="Glanowski S."/>
            <person name="Glasser K."/>
            <person name="Glodek A."/>
            <person name="Gorokhov M."/>
            <person name="Graham K."/>
            <person name="Gropman B."/>
            <person name="Harris M."/>
            <person name="Heil J."/>
            <person name="Henderson S."/>
            <person name="Hoover J."/>
            <person name="Jennings D."/>
            <person name="Jordan C."/>
            <person name="Jordan J."/>
            <person name="Kasha J."/>
            <person name="Kagan L."/>
            <person name="Kraft C."/>
            <person name="Levitsky A."/>
            <person name="Lewis M."/>
            <person name="Liu X."/>
            <person name="Lopez J."/>
            <person name="Ma D."/>
            <person name="Majoros W."/>
            <person name="McDaniel J."/>
            <person name="Murphy S."/>
            <person name="Newman M."/>
            <person name="Nguyen T."/>
            <person name="Nguyen N."/>
            <person name="Nodell M."/>
            <person name="Pan S."/>
            <person name="Peck J."/>
            <person name="Peterson M."/>
            <person name="Rowe W."/>
            <person name="Sanders R."/>
            <person name="Scott J."/>
            <person name="Simpson M."/>
            <person name="Smith T."/>
            <person name="Sprague A."/>
            <person name="Stockwell T."/>
            <person name="Turner R."/>
            <person name="Venter E."/>
            <person name="Wang M."/>
            <person name="Wen M."/>
            <person name="Wu D."/>
            <person name="Wu M."/>
            <person name="Xia A."/>
            <person name="Zandieh A."/>
            <person name="Zhu X."/>
        </authorList>
    </citation>
    <scope>NUCLEOTIDE SEQUENCE</scope>
</reference>
<dbReference type="EMBL" id="HM005592">
    <property type="protein sequence ID" value="AEE61189.1"/>
    <property type="molecule type" value="mRNA"/>
</dbReference>